<protein>
    <recommendedName>
        <fullName evidence="3">F-box domain-containing protein</fullName>
    </recommendedName>
</protein>
<evidence type="ECO:0008006" key="3">
    <source>
        <dbReference type="Google" id="ProtNLM"/>
    </source>
</evidence>
<evidence type="ECO:0000313" key="1">
    <source>
        <dbReference type="EMBL" id="EAU81061.1"/>
    </source>
</evidence>
<reference evidence="1 2" key="1">
    <citation type="journal article" date="2010" name="Proc. Natl. Acad. Sci. U.S.A.">
        <title>Insights into evolution of multicellular fungi from the assembled chromosomes of the mushroom Coprinopsis cinerea (Coprinus cinereus).</title>
        <authorList>
            <person name="Stajich J.E."/>
            <person name="Wilke S.K."/>
            <person name="Ahren D."/>
            <person name="Au C.H."/>
            <person name="Birren B.W."/>
            <person name="Borodovsky M."/>
            <person name="Burns C."/>
            <person name="Canback B."/>
            <person name="Casselton L.A."/>
            <person name="Cheng C.K."/>
            <person name="Deng J."/>
            <person name="Dietrich F.S."/>
            <person name="Fargo D.C."/>
            <person name="Farman M.L."/>
            <person name="Gathman A.C."/>
            <person name="Goldberg J."/>
            <person name="Guigo R."/>
            <person name="Hoegger P.J."/>
            <person name="Hooker J.B."/>
            <person name="Huggins A."/>
            <person name="James T.Y."/>
            <person name="Kamada T."/>
            <person name="Kilaru S."/>
            <person name="Kodira C."/>
            <person name="Kues U."/>
            <person name="Kupfer D."/>
            <person name="Kwan H.S."/>
            <person name="Lomsadze A."/>
            <person name="Li W."/>
            <person name="Lilly W.W."/>
            <person name="Ma L.J."/>
            <person name="Mackey A.J."/>
            <person name="Manning G."/>
            <person name="Martin F."/>
            <person name="Muraguchi H."/>
            <person name="Natvig D.O."/>
            <person name="Palmerini H."/>
            <person name="Ramesh M.A."/>
            <person name="Rehmeyer C.J."/>
            <person name="Roe B.A."/>
            <person name="Shenoy N."/>
            <person name="Stanke M."/>
            <person name="Ter-Hovhannisyan V."/>
            <person name="Tunlid A."/>
            <person name="Velagapudi R."/>
            <person name="Vision T.J."/>
            <person name="Zeng Q."/>
            <person name="Zolan M.E."/>
            <person name="Pukkila P.J."/>
        </authorList>
    </citation>
    <scope>NUCLEOTIDE SEQUENCE [LARGE SCALE GENOMIC DNA]</scope>
    <source>
        <strain evidence="2">Okayama-7 / 130 / ATCC MYA-4618 / FGSC 9003</strain>
    </source>
</reference>
<dbReference type="VEuPathDB" id="FungiDB:CC1G_10352"/>
<keyword evidence="2" id="KW-1185">Reference proteome</keyword>
<dbReference type="GeneID" id="6017390"/>
<sequence>MDPLSDPRHAVLANQDLLNEILYFLTYDGSNSEGSSDGDSPDFQYCLRDLYAVSRVCRATVDVALTRLWGDLPSLIPLLSLIPGFDKVDNLYVSASSIGRMKRPDPADDEYQYLRSPRGELHDLTRFSYYARRIRRIHIQGWTDSLSSQVYFAFQRLHDSSDSPLFPLLESVSLKRLSETSLLYFSLFFSYPLHSVDIIPKPTQHLGVMIDIDDFFRTVLLQLQDCGTSLTHLHLELPARSLSNILSFGRDIRFQSESLRILRVGSKSSQGTCAASIIFHSLTPISSPAPVFDLFRAPRSLTESELTRLIIPVLKGGSTTVQICGDAEILLRKIPSHFYGGNCTELDVRLMGGEGNGPSEMETLFTTIAERTVYSLRKLTVRLPAGHPINASFLPIVMKTSAEEVNLSGQVSLDKDGTGMDVIVQKILQRVLERKSVRVLRLPEPLSHPCTLVSLELLSQIPALKTLRLPIDSSLTPQSFYHDMASLPSLKPCNFIRHLEIRELGSTPLPAASYKDMALYLNRLVPNLKDLKVMGDVGDSIQSWMEVEELRVKYKRHGVSR</sequence>
<dbReference type="KEGG" id="cci:CC1G_10352"/>
<dbReference type="EMBL" id="AACS02000007">
    <property type="protein sequence ID" value="EAU81061.1"/>
    <property type="molecule type" value="Genomic_DNA"/>
</dbReference>
<comment type="caution">
    <text evidence="1">The sequence shown here is derived from an EMBL/GenBank/DDBJ whole genome shotgun (WGS) entry which is preliminary data.</text>
</comment>
<evidence type="ECO:0000313" key="2">
    <source>
        <dbReference type="Proteomes" id="UP000001861"/>
    </source>
</evidence>
<dbReference type="RefSeq" id="XP_001840738.1">
    <property type="nucleotide sequence ID" value="XM_001840686.1"/>
</dbReference>
<dbReference type="InParanoid" id="A8PE74"/>
<proteinExistence type="predicted"/>
<dbReference type="Proteomes" id="UP000001861">
    <property type="component" value="Unassembled WGS sequence"/>
</dbReference>
<gene>
    <name evidence="1" type="ORF">CC1G_10352</name>
</gene>
<organism evidence="1 2">
    <name type="scientific">Coprinopsis cinerea (strain Okayama-7 / 130 / ATCC MYA-4618 / FGSC 9003)</name>
    <name type="common">Inky cap fungus</name>
    <name type="synonym">Hormographiella aspergillata</name>
    <dbReference type="NCBI Taxonomy" id="240176"/>
    <lineage>
        <taxon>Eukaryota</taxon>
        <taxon>Fungi</taxon>
        <taxon>Dikarya</taxon>
        <taxon>Basidiomycota</taxon>
        <taxon>Agaricomycotina</taxon>
        <taxon>Agaricomycetes</taxon>
        <taxon>Agaricomycetidae</taxon>
        <taxon>Agaricales</taxon>
        <taxon>Agaricineae</taxon>
        <taxon>Psathyrellaceae</taxon>
        <taxon>Coprinopsis</taxon>
    </lineage>
</organism>
<dbReference type="AlphaFoldDB" id="A8PE74"/>
<accession>A8PE74</accession>
<name>A8PE74_COPC7</name>